<dbReference type="EMBL" id="JBIYSL010000004">
    <property type="protein sequence ID" value="MFK0524128.1"/>
    <property type="molecule type" value="Genomic_DNA"/>
</dbReference>
<accession>A0ABW8HWT4</accession>
<gene>
    <name evidence="1" type="ORF">ACINKY_18205</name>
</gene>
<organism evidence="1 2">
    <name type="scientific">Paenibacillus illinoisensis</name>
    <dbReference type="NCBI Taxonomy" id="59845"/>
    <lineage>
        <taxon>Bacteria</taxon>
        <taxon>Bacillati</taxon>
        <taxon>Bacillota</taxon>
        <taxon>Bacilli</taxon>
        <taxon>Bacillales</taxon>
        <taxon>Paenibacillaceae</taxon>
        <taxon>Paenibacillus</taxon>
    </lineage>
</organism>
<sequence length="78" mass="8622">MNKNADQRASAESSIDANMNAILSQYAFSEQSSAQELIEFTLKSLRDLIPTCWLQICKIPQSTRDENTGIVDILLSSG</sequence>
<keyword evidence="2" id="KW-1185">Reference proteome</keyword>
<reference evidence="1 2" key="1">
    <citation type="submission" date="2024-11" db="EMBL/GenBank/DDBJ databases">
        <title>Identification and Characterization of a Novel Fosfomycin Bacillithiol Transferase FosB8 in Paenibacillus illinoisensis.</title>
        <authorList>
            <person name="Lu W."/>
        </authorList>
    </citation>
    <scope>NUCLEOTIDE SEQUENCE [LARGE SCALE GENOMIC DNA]</scope>
    <source>
        <strain evidence="1 2">WP77</strain>
    </source>
</reference>
<evidence type="ECO:0000313" key="2">
    <source>
        <dbReference type="Proteomes" id="UP001618531"/>
    </source>
</evidence>
<proteinExistence type="predicted"/>
<evidence type="ECO:0000313" key="1">
    <source>
        <dbReference type="EMBL" id="MFK0524128.1"/>
    </source>
</evidence>
<protein>
    <submittedName>
        <fullName evidence="1">Uncharacterized protein</fullName>
    </submittedName>
</protein>
<name>A0ABW8HWT4_9BACL</name>
<dbReference type="Proteomes" id="UP001618531">
    <property type="component" value="Unassembled WGS sequence"/>
</dbReference>
<comment type="caution">
    <text evidence="1">The sequence shown here is derived from an EMBL/GenBank/DDBJ whole genome shotgun (WGS) entry which is preliminary data.</text>
</comment>